<dbReference type="Proteomes" id="UP000639338">
    <property type="component" value="Unassembled WGS sequence"/>
</dbReference>
<evidence type="ECO:0000256" key="6">
    <source>
        <dbReference type="ARBA" id="ARBA00031924"/>
    </source>
</evidence>
<keyword evidence="11" id="KW-1185">Reference proteome</keyword>
<accession>A0A834XYI3</accession>
<dbReference type="OrthoDB" id="448051at2759"/>
<dbReference type="PANTHER" id="PTHR13390:SF0">
    <property type="entry name" value="LIPID DROPLET-ASSOCIATED HYDROLASE"/>
    <property type="match status" value="1"/>
</dbReference>
<keyword evidence="9" id="KW-1133">Transmembrane helix</keyword>
<dbReference type="PANTHER" id="PTHR13390">
    <property type="entry name" value="LIPASE"/>
    <property type="match status" value="1"/>
</dbReference>
<reference evidence="10 11" key="1">
    <citation type="submission" date="2020-08" db="EMBL/GenBank/DDBJ databases">
        <title>Aphidius gifuensis genome sequencing and assembly.</title>
        <authorList>
            <person name="Du Z."/>
        </authorList>
    </citation>
    <scope>NUCLEOTIDE SEQUENCE [LARGE SCALE GENOMIC DNA]</scope>
    <source>
        <strain evidence="10">YNYX2018</strain>
        <tissue evidence="10">Adults</tissue>
    </source>
</reference>
<dbReference type="InterPro" id="IPR029058">
    <property type="entry name" value="AB_hydrolase_fold"/>
</dbReference>
<feature type="transmembrane region" description="Helical" evidence="9">
    <location>
        <begin position="166"/>
        <end position="184"/>
    </location>
</feature>
<proteinExistence type="inferred from homology"/>
<keyword evidence="9" id="KW-0812">Transmembrane</keyword>
<dbReference type="GO" id="GO:0019915">
    <property type="term" value="P:lipid storage"/>
    <property type="evidence" value="ECO:0007669"/>
    <property type="project" value="InterPro"/>
</dbReference>
<protein>
    <recommendedName>
        <fullName evidence="3">Lipid droplet-associated hydrolase</fullName>
        <ecNumber evidence="7">3.1.1.13</ecNumber>
    </recommendedName>
    <alternativeName>
        <fullName evidence="6">Lipid droplet-associated serine hydrolase</fullName>
    </alternativeName>
</protein>
<comment type="caution">
    <text evidence="10">The sequence shown here is derived from an EMBL/GenBank/DDBJ whole genome shotgun (WGS) entry which is preliminary data.</text>
</comment>
<evidence type="ECO:0000256" key="7">
    <source>
        <dbReference type="ARBA" id="ARBA00039150"/>
    </source>
</evidence>
<name>A0A834XYI3_APHGI</name>
<feature type="transmembrane region" description="Helical" evidence="9">
    <location>
        <begin position="191"/>
        <end position="214"/>
    </location>
</feature>
<dbReference type="AlphaFoldDB" id="A0A834XYI3"/>
<keyword evidence="9" id="KW-0472">Membrane</keyword>
<evidence type="ECO:0000313" key="11">
    <source>
        <dbReference type="Proteomes" id="UP000639338"/>
    </source>
</evidence>
<dbReference type="GO" id="GO:0005811">
    <property type="term" value="C:lipid droplet"/>
    <property type="evidence" value="ECO:0007669"/>
    <property type="project" value="UniProtKB-SubCell"/>
</dbReference>
<dbReference type="GO" id="GO:0004771">
    <property type="term" value="F:sterol ester esterase activity"/>
    <property type="evidence" value="ECO:0007669"/>
    <property type="project" value="UniProtKB-EC"/>
</dbReference>
<dbReference type="InterPro" id="IPR019363">
    <property type="entry name" value="LDAH"/>
</dbReference>
<dbReference type="EC" id="3.1.1.13" evidence="7"/>
<gene>
    <name evidence="10" type="ORF">HCN44_007045</name>
</gene>
<dbReference type="Gene3D" id="3.40.50.1820">
    <property type="entry name" value="alpha/beta hydrolase"/>
    <property type="match status" value="1"/>
</dbReference>
<dbReference type="SUPFAM" id="SSF53474">
    <property type="entry name" value="alpha/beta-Hydrolases"/>
    <property type="match status" value="1"/>
</dbReference>
<comment type="subcellular location">
    <subcellularLocation>
        <location evidence="1">Lipid droplet</location>
    </subcellularLocation>
</comment>
<dbReference type="Pfam" id="PF10230">
    <property type="entry name" value="LIDHydrolase"/>
    <property type="match status" value="1"/>
</dbReference>
<evidence type="ECO:0000256" key="2">
    <source>
        <dbReference type="ARBA" id="ARBA00008300"/>
    </source>
</evidence>
<evidence type="ECO:0000256" key="3">
    <source>
        <dbReference type="ARBA" id="ARBA00019242"/>
    </source>
</evidence>
<evidence type="ECO:0000313" key="10">
    <source>
        <dbReference type="EMBL" id="KAF7995938.1"/>
    </source>
</evidence>
<keyword evidence="5" id="KW-0378">Hydrolase</keyword>
<evidence type="ECO:0000256" key="1">
    <source>
        <dbReference type="ARBA" id="ARBA00004502"/>
    </source>
</evidence>
<evidence type="ECO:0000256" key="8">
    <source>
        <dbReference type="ARBA" id="ARBA00049527"/>
    </source>
</evidence>
<dbReference type="EMBL" id="JACMRX010000002">
    <property type="protein sequence ID" value="KAF7995938.1"/>
    <property type="molecule type" value="Genomic_DNA"/>
</dbReference>
<evidence type="ECO:0000256" key="5">
    <source>
        <dbReference type="ARBA" id="ARBA00022801"/>
    </source>
</evidence>
<comment type="catalytic activity">
    <reaction evidence="8">
        <text>a cholesterol ester + H2O = cholesterol + a fatty acid + H(+)</text>
        <dbReference type="Rhea" id="RHEA:36403"/>
        <dbReference type="ChEBI" id="CHEBI:15377"/>
        <dbReference type="ChEBI" id="CHEBI:15378"/>
        <dbReference type="ChEBI" id="CHEBI:16113"/>
        <dbReference type="ChEBI" id="CHEBI:17002"/>
        <dbReference type="ChEBI" id="CHEBI:28868"/>
        <dbReference type="EC" id="3.1.1.13"/>
    </reaction>
    <physiologicalReaction direction="left-to-right" evidence="8">
        <dbReference type="Rhea" id="RHEA:36404"/>
    </physiologicalReaction>
</comment>
<evidence type="ECO:0000256" key="9">
    <source>
        <dbReference type="SAM" id="Phobius"/>
    </source>
</evidence>
<comment type="similarity">
    <text evidence="2">Belongs to the AB hydrolase superfamily. LDAH family.</text>
</comment>
<keyword evidence="4" id="KW-0551">Lipid droplet</keyword>
<evidence type="ECO:0000256" key="4">
    <source>
        <dbReference type="ARBA" id="ARBA00022677"/>
    </source>
</evidence>
<organism evidence="10 11">
    <name type="scientific">Aphidius gifuensis</name>
    <name type="common">Parasitoid wasp</name>
    <dbReference type="NCBI Taxonomy" id="684658"/>
    <lineage>
        <taxon>Eukaryota</taxon>
        <taxon>Metazoa</taxon>
        <taxon>Ecdysozoa</taxon>
        <taxon>Arthropoda</taxon>
        <taxon>Hexapoda</taxon>
        <taxon>Insecta</taxon>
        <taxon>Pterygota</taxon>
        <taxon>Neoptera</taxon>
        <taxon>Endopterygota</taxon>
        <taxon>Hymenoptera</taxon>
        <taxon>Apocrita</taxon>
        <taxon>Ichneumonoidea</taxon>
        <taxon>Braconidae</taxon>
        <taxon>Aphidiinae</taxon>
        <taxon>Aphidius</taxon>
    </lineage>
</organism>
<sequence length="308" mass="35062">MHQAMLCCNGVQTQIITEGRWVEEGLASSGKKDLVLVIPGNPGVPGFYKKFIKYVKLQLPTEVPVWVVGHAGHVQPPKHLAFSSSESSHNNLFNLNGQLRHKIEFIKEYVPKDAKLHIVCHSIGSWFALKLLEDEELAKQVVKCYLLFPTIEYLAETPSGTFLNTFLPILSPFLVLFAWIFSFFSKFIQRILILIFGLFFGVTSESVDPVLHLLNPLVLNRVFKLAIEELKTVREINHNVIEKYPKKLFLYYGASDGWTPITYYERFKNKFPSVDVELCSRGFRHAFVLTDAKGVGLMIGNMINKTIE</sequence>